<proteinExistence type="predicted"/>
<name>A0AAV4NS93_9ARAC</name>
<dbReference type="AlphaFoldDB" id="A0AAV4NS93"/>
<reference evidence="1 2" key="1">
    <citation type="submission" date="2021-06" db="EMBL/GenBank/DDBJ databases">
        <title>Caerostris darwini draft genome.</title>
        <authorList>
            <person name="Kono N."/>
            <person name="Arakawa K."/>
        </authorList>
    </citation>
    <scope>NUCLEOTIDE SEQUENCE [LARGE SCALE GENOMIC DNA]</scope>
</reference>
<evidence type="ECO:0000313" key="2">
    <source>
        <dbReference type="Proteomes" id="UP001054837"/>
    </source>
</evidence>
<dbReference type="Proteomes" id="UP001054837">
    <property type="component" value="Unassembled WGS sequence"/>
</dbReference>
<evidence type="ECO:0000313" key="1">
    <source>
        <dbReference type="EMBL" id="GIX87248.1"/>
    </source>
</evidence>
<gene>
    <name evidence="1" type="ORF">CDAR_503641</name>
</gene>
<protein>
    <submittedName>
        <fullName evidence="1">Uncharacterized protein</fullName>
    </submittedName>
</protein>
<dbReference type="EMBL" id="BPLQ01001983">
    <property type="protein sequence ID" value="GIX87248.1"/>
    <property type="molecule type" value="Genomic_DNA"/>
</dbReference>
<keyword evidence="2" id="KW-1185">Reference proteome</keyword>
<accession>A0AAV4NS93</accession>
<organism evidence="1 2">
    <name type="scientific">Caerostris darwini</name>
    <dbReference type="NCBI Taxonomy" id="1538125"/>
    <lineage>
        <taxon>Eukaryota</taxon>
        <taxon>Metazoa</taxon>
        <taxon>Ecdysozoa</taxon>
        <taxon>Arthropoda</taxon>
        <taxon>Chelicerata</taxon>
        <taxon>Arachnida</taxon>
        <taxon>Araneae</taxon>
        <taxon>Araneomorphae</taxon>
        <taxon>Entelegynae</taxon>
        <taxon>Araneoidea</taxon>
        <taxon>Araneidae</taxon>
        <taxon>Caerostris</taxon>
    </lineage>
</organism>
<comment type="caution">
    <text evidence="1">The sequence shown here is derived from an EMBL/GenBank/DDBJ whole genome shotgun (WGS) entry which is preliminary data.</text>
</comment>
<sequence length="143" mass="15894">MRNIPLNKQILKNIGGSSMNHSGGLIRRERPGVPCSSHCEQLIQFSLPQLCANLVCSRGAILSTHATLPRLQCVACGVAAELGDSMSPVDERRPKRQSHLQNSESFSAKKRLDLEDDNIYLNKLLSINKLISNQGNLKKWLYV</sequence>